<feature type="non-terminal residue" evidence="2">
    <location>
        <position position="1"/>
    </location>
</feature>
<keyword evidence="1" id="KW-0812">Transmembrane</keyword>
<feature type="transmembrane region" description="Helical" evidence="1">
    <location>
        <begin position="126"/>
        <end position="147"/>
    </location>
</feature>
<evidence type="ECO:0000313" key="2">
    <source>
        <dbReference type="EMBL" id="GAI72353.1"/>
    </source>
</evidence>
<dbReference type="EMBL" id="BARW01001159">
    <property type="protein sequence ID" value="GAI72353.1"/>
    <property type="molecule type" value="Genomic_DNA"/>
</dbReference>
<accession>X1QVQ4</accession>
<name>X1QVQ4_9ZZZZ</name>
<keyword evidence="1" id="KW-0472">Membrane</keyword>
<proteinExistence type="predicted"/>
<protein>
    <submittedName>
        <fullName evidence="2">Uncharacterized protein</fullName>
    </submittedName>
</protein>
<sequence>GERIKQNIISKINPEYQNEKIIRMFVFMIHGYYKRREVTKVPSDEEQYQDKIDELYALIYEELKKPSPYFPDANLNRKNNKDLIDKRRIFWQMFNVLGKENIEKDFLQKSNVSELLHLDIFTVKGLFKVIFVIIIIVVVIVLLAFALRLT</sequence>
<reference evidence="2" key="1">
    <citation type="journal article" date="2014" name="Front. Microbiol.">
        <title>High frequency of phylogenetically diverse reductive dehalogenase-homologous genes in deep subseafloor sedimentary metagenomes.</title>
        <authorList>
            <person name="Kawai M."/>
            <person name="Futagami T."/>
            <person name="Toyoda A."/>
            <person name="Takaki Y."/>
            <person name="Nishi S."/>
            <person name="Hori S."/>
            <person name="Arai W."/>
            <person name="Tsubouchi T."/>
            <person name="Morono Y."/>
            <person name="Uchiyama I."/>
            <person name="Ito T."/>
            <person name="Fujiyama A."/>
            <person name="Inagaki F."/>
            <person name="Takami H."/>
        </authorList>
    </citation>
    <scope>NUCLEOTIDE SEQUENCE</scope>
    <source>
        <strain evidence="2">Expedition CK06-06</strain>
    </source>
</reference>
<evidence type="ECO:0000256" key="1">
    <source>
        <dbReference type="SAM" id="Phobius"/>
    </source>
</evidence>
<gene>
    <name evidence="2" type="ORF">S12H4_03937</name>
</gene>
<organism evidence="2">
    <name type="scientific">marine sediment metagenome</name>
    <dbReference type="NCBI Taxonomy" id="412755"/>
    <lineage>
        <taxon>unclassified sequences</taxon>
        <taxon>metagenomes</taxon>
        <taxon>ecological metagenomes</taxon>
    </lineage>
</organism>
<dbReference type="AlphaFoldDB" id="X1QVQ4"/>
<comment type="caution">
    <text evidence="2">The sequence shown here is derived from an EMBL/GenBank/DDBJ whole genome shotgun (WGS) entry which is preliminary data.</text>
</comment>
<keyword evidence="1" id="KW-1133">Transmembrane helix</keyword>